<accession>A0A9N9JR72</accession>
<evidence type="ECO:0000313" key="2">
    <source>
        <dbReference type="Proteomes" id="UP000789342"/>
    </source>
</evidence>
<comment type="caution">
    <text evidence="1">The sequence shown here is derived from an EMBL/GenBank/DDBJ whole genome shotgun (WGS) entry which is preliminary data.</text>
</comment>
<dbReference type="EMBL" id="CAJVPV010058967">
    <property type="protein sequence ID" value="CAG8788409.1"/>
    <property type="molecule type" value="Genomic_DNA"/>
</dbReference>
<organism evidence="1 2">
    <name type="scientific">Acaulospora morrowiae</name>
    <dbReference type="NCBI Taxonomy" id="94023"/>
    <lineage>
        <taxon>Eukaryota</taxon>
        <taxon>Fungi</taxon>
        <taxon>Fungi incertae sedis</taxon>
        <taxon>Mucoromycota</taxon>
        <taxon>Glomeromycotina</taxon>
        <taxon>Glomeromycetes</taxon>
        <taxon>Diversisporales</taxon>
        <taxon>Acaulosporaceae</taxon>
        <taxon>Acaulospora</taxon>
    </lineage>
</organism>
<dbReference type="Proteomes" id="UP000789342">
    <property type="component" value="Unassembled WGS sequence"/>
</dbReference>
<sequence length="54" mass="5763">CFRAFTARSCCSLSLLPPTAPDAIIDDASLHGPSVIRCATHSYKPSECDALHLC</sequence>
<protein>
    <submittedName>
        <fullName evidence="1">14391_t:CDS:1</fullName>
    </submittedName>
</protein>
<feature type="non-terminal residue" evidence="1">
    <location>
        <position position="54"/>
    </location>
</feature>
<evidence type="ECO:0000313" key="1">
    <source>
        <dbReference type="EMBL" id="CAG8788409.1"/>
    </source>
</evidence>
<keyword evidence="2" id="KW-1185">Reference proteome</keyword>
<feature type="non-terminal residue" evidence="1">
    <location>
        <position position="1"/>
    </location>
</feature>
<proteinExistence type="predicted"/>
<gene>
    <name evidence="1" type="ORF">AMORRO_LOCUS17928</name>
</gene>
<reference evidence="1" key="1">
    <citation type="submission" date="2021-06" db="EMBL/GenBank/DDBJ databases">
        <authorList>
            <person name="Kallberg Y."/>
            <person name="Tangrot J."/>
            <person name="Rosling A."/>
        </authorList>
    </citation>
    <scope>NUCLEOTIDE SEQUENCE</scope>
    <source>
        <strain evidence="1">CL551</strain>
    </source>
</reference>
<name>A0A9N9JR72_9GLOM</name>
<dbReference type="AlphaFoldDB" id="A0A9N9JR72"/>